<dbReference type="PANTHER" id="PTHR11632:SF53">
    <property type="entry name" value="SUCCINATE DEHYDROGENASE FLAVOPROTEIN SUBUNIT"/>
    <property type="match status" value="1"/>
</dbReference>
<evidence type="ECO:0000259" key="5">
    <source>
        <dbReference type="Pfam" id="PF00890"/>
    </source>
</evidence>
<dbReference type="EMBL" id="QFXD01000142">
    <property type="protein sequence ID" value="RDH90960.1"/>
    <property type="molecule type" value="Genomic_DNA"/>
</dbReference>
<comment type="subcellular location">
    <subcellularLocation>
        <location evidence="1">Cell inner membrane</location>
        <topology evidence="1">Peripheral membrane protein</topology>
        <orientation evidence="1">Cytoplasmic side</orientation>
    </subcellularLocation>
</comment>
<organism evidence="6 7">
    <name type="scientific">endosymbiont of Lamellibrachia luymesi</name>
    <dbReference type="NCBI Taxonomy" id="2200907"/>
    <lineage>
        <taxon>Bacteria</taxon>
        <taxon>Pseudomonadati</taxon>
        <taxon>Pseudomonadota</taxon>
        <taxon>Gammaproteobacteria</taxon>
        <taxon>sulfur-oxidizing symbionts</taxon>
    </lineage>
</organism>
<reference evidence="6 7" key="1">
    <citation type="journal article" date="2018" name="ISME J.">
        <title>Endosymbiont genomes yield clues of tubeworm success.</title>
        <authorList>
            <person name="Li Y."/>
            <person name="Liles M.R."/>
            <person name="Halanych K.M."/>
        </authorList>
    </citation>
    <scope>NUCLEOTIDE SEQUENCE [LARGE SCALE GENOMIC DNA]</scope>
    <source>
        <strain evidence="6">A1422</strain>
    </source>
</reference>
<accession>A0A370DXR6</accession>
<comment type="caution">
    <text evidence="6">The sequence shown here is derived from an EMBL/GenBank/DDBJ whole genome shotgun (WGS) entry which is preliminary data.</text>
</comment>
<dbReference type="SUPFAM" id="SSF51905">
    <property type="entry name" value="FAD/NAD(P)-binding domain"/>
    <property type="match status" value="1"/>
</dbReference>
<dbReference type="Proteomes" id="UP000255508">
    <property type="component" value="Unassembled WGS sequence"/>
</dbReference>
<dbReference type="PROSITE" id="PS00504">
    <property type="entry name" value="FRD_SDH_FAD_BINDING"/>
    <property type="match status" value="1"/>
</dbReference>
<sequence>MKNRPRVIVIGGGLGGLWTTLRIVEAGFSVELFSLFEVKRSHSVCAQGGINAVLDTKGQRDSVRQHLIDTVKGGSYLANQPPIQSMCEEAPGLIRTFERMGVTFSRTPEGLMDLRLFGGVKNKRTCFAGASTGQQLMYGVDEQVRRHEAQGSVHKREWWEFLSLVLDSNGHCKGIIAFNLHSLEVRAFRADAVVMATGGMGKVYGHRTTNSTNATGAAAFRCYLQGARFANAEFFQFHRKRPRIDTYQFTQYPVNTFSCPPTQENVMSGKAESEALASYWQQQIEAWQSSGQTQQAYCKANELSCHRFGYWRRKLRHQSPEAQSQKGSVFVPVLHSATSQSA</sequence>
<dbReference type="InterPro" id="IPR003952">
    <property type="entry name" value="FRD_SDH_FAD_BS"/>
</dbReference>
<evidence type="ECO:0000256" key="2">
    <source>
        <dbReference type="ARBA" id="ARBA00022630"/>
    </source>
</evidence>
<dbReference type="InterPro" id="IPR036188">
    <property type="entry name" value="FAD/NAD-bd_sf"/>
</dbReference>
<feature type="domain" description="FAD-dependent oxidoreductase 2 FAD-binding" evidence="5">
    <location>
        <begin position="7"/>
        <end position="238"/>
    </location>
</feature>
<protein>
    <recommendedName>
        <fullName evidence="5">FAD-dependent oxidoreductase 2 FAD-binding domain-containing protein</fullName>
    </recommendedName>
</protein>
<proteinExistence type="predicted"/>
<evidence type="ECO:0000256" key="4">
    <source>
        <dbReference type="ARBA" id="ARBA00049220"/>
    </source>
</evidence>
<keyword evidence="2" id="KW-0285">Flavoprotein</keyword>
<gene>
    <name evidence="6" type="ORF">DIZ79_07695</name>
</gene>
<evidence type="ECO:0000256" key="1">
    <source>
        <dbReference type="ARBA" id="ARBA00004515"/>
    </source>
</evidence>
<name>A0A370DXR6_9GAMM</name>
<dbReference type="GO" id="GO:0008177">
    <property type="term" value="F:succinate dehydrogenase (quinone) activity"/>
    <property type="evidence" value="ECO:0007669"/>
    <property type="project" value="UniProtKB-EC"/>
</dbReference>
<evidence type="ECO:0000256" key="3">
    <source>
        <dbReference type="ARBA" id="ARBA00023002"/>
    </source>
</evidence>
<dbReference type="NCBIfam" id="NF047593">
    <property type="entry name" value="IS66_ISAeme5_TnpA"/>
    <property type="match status" value="1"/>
</dbReference>
<feature type="non-terminal residue" evidence="6">
    <location>
        <position position="342"/>
    </location>
</feature>
<dbReference type="GO" id="GO:0009061">
    <property type="term" value="P:anaerobic respiration"/>
    <property type="evidence" value="ECO:0007669"/>
    <property type="project" value="TreeGrafter"/>
</dbReference>
<dbReference type="AlphaFoldDB" id="A0A370DXR6"/>
<dbReference type="GO" id="GO:0009055">
    <property type="term" value="F:electron transfer activity"/>
    <property type="evidence" value="ECO:0007669"/>
    <property type="project" value="TreeGrafter"/>
</dbReference>
<dbReference type="PANTHER" id="PTHR11632">
    <property type="entry name" value="SUCCINATE DEHYDROGENASE 2 FLAVOPROTEIN SUBUNIT"/>
    <property type="match status" value="1"/>
</dbReference>
<dbReference type="GO" id="GO:0050660">
    <property type="term" value="F:flavin adenine dinucleotide binding"/>
    <property type="evidence" value="ECO:0007669"/>
    <property type="project" value="TreeGrafter"/>
</dbReference>
<dbReference type="Pfam" id="PF00890">
    <property type="entry name" value="FAD_binding_2"/>
    <property type="match status" value="1"/>
</dbReference>
<keyword evidence="3" id="KW-0560">Oxidoreductase</keyword>
<dbReference type="InterPro" id="IPR030664">
    <property type="entry name" value="SdhA/FrdA/AprA"/>
</dbReference>
<dbReference type="GO" id="GO:0005886">
    <property type="term" value="C:plasma membrane"/>
    <property type="evidence" value="ECO:0007669"/>
    <property type="project" value="UniProtKB-SubCell"/>
</dbReference>
<evidence type="ECO:0000313" key="7">
    <source>
        <dbReference type="Proteomes" id="UP000255508"/>
    </source>
</evidence>
<dbReference type="InterPro" id="IPR003953">
    <property type="entry name" value="FAD-dep_OxRdtase_2_FAD-bd"/>
</dbReference>
<dbReference type="Gene3D" id="3.50.50.60">
    <property type="entry name" value="FAD/NAD(P)-binding domain"/>
    <property type="match status" value="1"/>
</dbReference>
<comment type="catalytic activity">
    <reaction evidence="4">
        <text>a quinone + succinate = fumarate + a quinol</text>
        <dbReference type="Rhea" id="RHEA:40523"/>
        <dbReference type="ChEBI" id="CHEBI:24646"/>
        <dbReference type="ChEBI" id="CHEBI:29806"/>
        <dbReference type="ChEBI" id="CHEBI:30031"/>
        <dbReference type="ChEBI" id="CHEBI:132124"/>
        <dbReference type="EC" id="1.3.5.1"/>
    </reaction>
</comment>
<evidence type="ECO:0000313" key="6">
    <source>
        <dbReference type="EMBL" id="RDH90960.1"/>
    </source>
</evidence>